<keyword evidence="2" id="KW-0472">Membrane</keyword>
<reference evidence="3 4" key="1">
    <citation type="submission" date="2020-03" db="EMBL/GenBank/DDBJ databases">
        <title>A novel species.</title>
        <authorList>
            <person name="Gao J."/>
        </authorList>
    </citation>
    <scope>NUCLEOTIDE SEQUENCE [LARGE SCALE GENOMIC DNA]</scope>
    <source>
        <strain evidence="3 4">QMT-12</strain>
    </source>
</reference>
<dbReference type="EMBL" id="CP050177">
    <property type="protein sequence ID" value="QIQ04861.1"/>
    <property type="molecule type" value="Genomic_DNA"/>
</dbReference>
<keyword evidence="4" id="KW-1185">Reference proteome</keyword>
<gene>
    <name evidence="3" type="ORF">HA039_23570</name>
</gene>
<keyword evidence="2" id="KW-0812">Transmembrane</keyword>
<evidence type="ECO:0000313" key="4">
    <source>
        <dbReference type="Proteomes" id="UP000501179"/>
    </source>
</evidence>
<feature type="region of interest" description="Disordered" evidence="1">
    <location>
        <begin position="334"/>
        <end position="368"/>
    </location>
</feature>
<dbReference type="KEGG" id="slia:HA039_23570"/>
<feature type="transmembrane region" description="Helical" evidence="2">
    <location>
        <begin position="78"/>
        <end position="97"/>
    </location>
</feature>
<evidence type="ECO:0000256" key="1">
    <source>
        <dbReference type="SAM" id="MobiDB-lite"/>
    </source>
</evidence>
<dbReference type="AlphaFoldDB" id="A0A6G9H3Q4"/>
<accession>A0A6G9H3Q4</accession>
<keyword evidence="2" id="KW-1133">Transmembrane helix</keyword>
<organism evidence="3 4">
    <name type="scientific">Streptomyces liangshanensis</name>
    <dbReference type="NCBI Taxonomy" id="2717324"/>
    <lineage>
        <taxon>Bacteria</taxon>
        <taxon>Bacillati</taxon>
        <taxon>Actinomycetota</taxon>
        <taxon>Actinomycetes</taxon>
        <taxon>Kitasatosporales</taxon>
        <taxon>Streptomycetaceae</taxon>
        <taxon>Streptomyces</taxon>
    </lineage>
</organism>
<feature type="region of interest" description="Disordered" evidence="1">
    <location>
        <begin position="1"/>
        <end position="22"/>
    </location>
</feature>
<dbReference type="RefSeq" id="WP_167033146.1">
    <property type="nucleotide sequence ID" value="NZ_CP050177.1"/>
</dbReference>
<evidence type="ECO:0000313" key="3">
    <source>
        <dbReference type="EMBL" id="QIQ04861.1"/>
    </source>
</evidence>
<sequence>MAGRGEPPEGAPEGSPNGDDEYRSVVFDESFIRAARLQEYSARERMGGDHAHAAVRSLPPKHVRRGRRRGFMRGPRQALVLLLVVALAFGTAIYLGVRSPYRPTTHGTAEALRMTVIPLAPAGKVPGGTPDDLYAHSPAAQFRAGASGITLPGVRGTRSFTESQVVAALTTVKDYLVASSLDPDVLAGRTVRPVRALLDPDQHTQFDRSFSAPADDGRHVPAGWLVRFDPAKVAPAADEVRVHGTLRVEETGPGILEVSSDHTFVYAVRPARSSAEPVQDASLYTVRRELRFRFDQNDLAKHQAELLLSQAQVGPQACSAAAPTTLRPLLAGARTTPAERPPGTNPFSTGPIGTGLCGTLSTGAEPTP</sequence>
<proteinExistence type="predicted"/>
<name>A0A6G9H3Q4_9ACTN</name>
<dbReference type="Proteomes" id="UP000501179">
    <property type="component" value="Chromosome"/>
</dbReference>
<feature type="compositionally biased region" description="Polar residues" evidence="1">
    <location>
        <begin position="359"/>
        <end position="368"/>
    </location>
</feature>
<protein>
    <submittedName>
        <fullName evidence="3">Uncharacterized protein</fullName>
    </submittedName>
</protein>
<evidence type="ECO:0000256" key="2">
    <source>
        <dbReference type="SAM" id="Phobius"/>
    </source>
</evidence>